<evidence type="ECO:0000313" key="15">
    <source>
        <dbReference type="Proteomes" id="UP000515873"/>
    </source>
</evidence>
<dbReference type="Pfam" id="PF00728">
    <property type="entry name" value="Glyco_hydro_20"/>
    <property type="match status" value="1"/>
</dbReference>
<dbReference type="GO" id="GO:0005975">
    <property type="term" value="P:carbohydrate metabolic process"/>
    <property type="evidence" value="ECO:0007669"/>
    <property type="project" value="InterPro"/>
</dbReference>
<proteinExistence type="inferred from homology"/>
<dbReference type="KEGG" id="dtl:H8F01_19725"/>
<dbReference type="RefSeq" id="WP_187056714.1">
    <property type="nucleotide sequence ID" value="NZ_CP060412.1"/>
</dbReference>
<dbReference type="GO" id="GO:0030246">
    <property type="term" value="F:carbohydrate binding"/>
    <property type="evidence" value="ECO:0007669"/>
    <property type="project" value="InterPro"/>
</dbReference>
<dbReference type="InterPro" id="IPR025705">
    <property type="entry name" value="Beta_hexosaminidase_sua/sub"/>
</dbReference>
<name>A0A7G8Q394_9GAMM</name>
<dbReference type="InterPro" id="IPR059177">
    <property type="entry name" value="GH29D-like_dom"/>
</dbReference>
<keyword evidence="4 14" id="KW-0378">Hydrolase</keyword>
<feature type="active site" description="Proton donor" evidence="8">
    <location>
        <position position="332"/>
    </location>
</feature>
<keyword evidence="9" id="KW-0732">Signal</keyword>
<dbReference type="InterPro" id="IPR015883">
    <property type="entry name" value="Glyco_hydro_20_cat"/>
</dbReference>
<evidence type="ECO:0000259" key="11">
    <source>
        <dbReference type="Pfam" id="PF02838"/>
    </source>
</evidence>
<organism evidence="14 15">
    <name type="scientific">Dyella telluris</name>
    <dbReference type="NCBI Taxonomy" id="2763498"/>
    <lineage>
        <taxon>Bacteria</taxon>
        <taxon>Pseudomonadati</taxon>
        <taxon>Pseudomonadota</taxon>
        <taxon>Gammaproteobacteria</taxon>
        <taxon>Lysobacterales</taxon>
        <taxon>Rhodanobacteraceae</taxon>
        <taxon>Dyella</taxon>
    </lineage>
</organism>
<evidence type="ECO:0000256" key="1">
    <source>
        <dbReference type="ARBA" id="ARBA00001231"/>
    </source>
</evidence>
<dbReference type="GO" id="GO:0030203">
    <property type="term" value="P:glycosaminoglycan metabolic process"/>
    <property type="evidence" value="ECO:0007669"/>
    <property type="project" value="TreeGrafter"/>
</dbReference>
<reference evidence="14 15" key="1">
    <citation type="submission" date="2020-08" db="EMBL/GenBank/DDBJ databases">
        <title>Dyella sp. G9 isolated from forest soil.</title>
        <authorList>
            <person name="Fu J."/>
            <person name="Qiu L."/>
        </authorList>
    </citation>
    <scope>NUCLEOTIDE SEQUENCE [LARGE SCALE GENOMIC DNA]</scope>
    <source>
        <strain evidence="14 15">G9</strain>
    </source>
</reference>
<comment type="catalytic activity">
    <reaction evidence="1">
        <text>Hydrolysis of terminal non-reducing N-acetyl-D-hexosamine residues in N-acetyl-beta-D-hexosaminides.</text>
        <dbReference type="EC" id="3.2.1.52"/>
    </reaction>
</comment>
<dbReference type="AlphaFoldDB" id="A0A7G8Q394"/>
<dbReference type="Pfam" id="PF03422">
    <property type="entry name" value="CBM_6"/>
    <property type="match status" value="1"/>
</dbReference>
<dbReference type="SUPFAM" id="SSF55545">
    <property type="entry name" value="beta-N-acetylhexosaminidase-like domain"/>
    <property type="match status" value="1"/>
</dbReference>
<evidence type="ECO:0000256" key="9">
    <source>
        <dbReference type="SAM" id="SignalP"/>
    </source>
</evidence>
<dbReference type="EMBL" id="CP060412">
    <property type="protein sequence ID" value="QNK01252.1"/>
    <property type="molecule type" value="Genomic_DNA"/>
</dbReference>
<feature type="domain" description="Glycoside hydrolase family 20 catalytic" evidence="10">
    <location>
        <begin position="166"/>
        <end position="501"/>
    </location>
</feature>
<dbReference type="Pfam" id="PF13290">
    <property type="entry name" value="CHB_HEX_C_1"/>
    <property type="match status" value="1"/>
</dbReference>
<dbReference type="Gene3D" id="3.30.379.10">
    <property type="entry name" value="Chitobiase/beta-hexosaminidase domain 2-like"/>
    <property type="match status" value="1"/>
</dbReference>
<dbReference type="GO" id="GO:0004563">
    <property type="term" value="F:beta-N-acetylhexosaminidase activity"/>
    <property type="evidence" value="ECO:0007669"/>
    <property type="project" value="UniProtKB-EC"/>
</dbReference>
<dbReference type="CDD" id="cd06563">
    <property type="entry name" value="GH20_chitobiase-like"/>
    <property type="match status" value="1"/>
</dbReference>
<feature type="domain" description="GH29D-like beta-sandwich" evidence="13">
    <location>
        <begin position="548"/>
        <end position="599"/>
    </location>
</feature>
<evidence type="ECO:0000256" key="8">
    <source>
        <dbReference type="PIRSR" id="PIRSR625705-1"/>
    </source>
</evidence>
<evidence type="ECO:0000256" key="7">
    <source>
        <dbReference type="ARBA" id="ARBA00033000"/>
    </source>
</evidence>
<evidence type="ECO:0000256" key="2">
    <source>
        <dbReference type="ARBA" id="ARBA00006285"/>
    </source>
</evidence>
<dbReference type="Pfam" id="PF02838">
    <property type="entry name" value="Glyco_hydro_20b"/>
    <property type="match status" value="1"/>
</dbReference>
<comment type="similarity">
    <text evidence="2">Belongs to the glycosyl hydrolase 20 family.</text>
</comment>
<feature type="signal peptide" evidence="9">
    <location>
        <begin position="1"/>
        <end position="28"/>
    </location>
</feature>
<dbReference type="InterPro" id="IPR017853">
    <property type="entry name" value="GH"/>
</dbReference>
<gene>
    <name evidence="14" type="ORF">H8F01_19725</name>
</gene>
<evidence type="ECO:0000256" key="4">
    <source>
        <dbReference type="ARBA" id="ARBA00022801"/>
    </source>
</evidence>
<dbReference type="Gene3D" id="3.20.20.80">
    <property type="entry name" value="Glycosidases"/>
    <property type="match status" value="1"/>
</dbReference>
<evidence type="ECO:0000256" key="3">
    <source>
        <dbReference type="ARBA" id="ARBA00012663"/>
    </source>
</evidence>
<sequence length="773" mass="82873">MRSAKRMRAARRGLLLASLLAAAGGAHATGEPSIIPLPAQISMEQGSYTVTAAAAIHVPPGDRAAADAAHYLADLLARTRGLSLPVLDDASPSRRGNIVIRSDAAASVKQAEGYVLDVDAHGISIRARDAAGLFYGVVSAWQLLTPDGSRGAVTVPGMHVVDWPRFPWRGLMLDSARHFQQPAEIRQLLDAMAQHKLNVFHWHLTDDQGWRLEIRRYPALTQIGAWRQPPGGDGKPYGGYYTQAEVKDIVAYAAARHITIVPEIDMPGHAQAAVAAYPDLGVTGTRPAVSIDWGVNPYLFNVDDHTIGFLRNVLDEVMELFPSTFVHVGGDEAIKDQWQVSPAVQARMRSLGIKDEKALQSWFIEQMGQYLAKHGRRLIGWDEILEGGVPPSASVMSWRGTQGAIDAARLGHDVVLSPAPTLYLDNLQSRSGDEPSGRLSIQTLASVYAFETVSPALTAEQARHVLGAQANIWTEYLNATWQIQHAAFPRMDALAEAVWTPANERHFDDFMARLPAQFNRYRQLGIDYADSAFAVDMQGKRSRAGDRIAVALTAQAPAATIRYTTDGTEPGAGSTVYRAPFDIAPGTTVSAVTFADNGEPLARVRARRFDGRTMSSIDGSGMQACAGGDLGLRVPLLPDATSPAPVYNVDVMRSCWKIPQISLDGVSGIAVDGAWLARNYGLAHDAAKVVSRAARTSAGELEVHVDSCDGPMIASMPLPTGSAPGSTWRVAATWAAQAGSHDVCILSTAPIRGSLSAIGRVSFVSSVASDAAR</sequence>
<protein>
    <recommendedName>
        <fullName evidence="3">beta-N-acetylhexosaminidase</fullName>
        <ecNumber evidence="3">3.2.1.52</ecNumber>
    </recommendedName>
    <alternativeName>
        <fullName evidence="6">Beta-N-acetylhexosaminidase</fullName>
    </alternativeName>
    <alternativeName>
        <fullName evidence="7">N-acetyl-beta-glucosaminidase</fullName>
    </alternativeName>
</protein>
<keyword evidence="5" id="KW-0326">Glycosidase</keyword>
<dbReference type="PRINTS" id="PR00738">
    <property type="entry name" value="GLHYDRLASE20"/>
</dbReference>
<evidence type="ECO:0000256" key="6">
    <source>
        <dbReference type="ARBA" id="ARBA00030512"/>
    </source>
</evidence>
<dbReference type="Proteomes" id="UP000515873">
    <property type="component" value="Chromosome"/>
</dbReference>
<dbReference type="GO" id="GO:0016020">
    <property type="term" value="C:membrane"/>
    <property type="evidence" value="ECO:0007669"/>
    <property type="project" value="TreeGrafter"/>
</dbReference>
<keyword evidence="15" id="KW-1185">Reference proteome</keyword>
<dbReference type="PANTHER" id="PTHR22600:SF57">
    <property type="entry name" value="BETA-N-ACETYLHEXOSAMINIDASE"/>
    <property type="match status" value="1"/>
</dbReference>
<feature type="domain" description="Beta-hexosaminidase bacterial type N-terminal" evidence="11">
    <location>
        <begin position="32"/>
        <end position="163"/>
    </location>
</feature>
<feature type="domain" description="CBM6" evidence="12">
    <location>
        <begin position="670"/>
        <end position="749"/>
    </location>
</feature>
<dbReference type="SUPFAM" id="SSF51445">
    <property type="entry name" value="(Trans)glycosidases"/>
    <property type="match status" value="1"/>
</dbReference>
<evidence type="ECO:0000259" key="12">
    <source>
        <dbReference type="Pfam" id="PF03422"/>
    </source>
</evidence>
<accession>A0A7G8Q394</accession>
<evidence type="ECO:0000313" key="14">
    <source>
        <dbReference type="EMBL" id="QNK01252.1"/>
    </source>
</evidence>
<dbReference type="PANTHER" id="PTHR22600">
    <property type="entry name" value="BETA-HEXOSAMINIDASE"/>
    <property type="match status" value="1"/>
</dbReference>
<dbReference type="EC" id="3.2.1.52" evidence="3"/>
<dbReference type="Gene3D" id="2.60.120.260">
    <property type="entry name" value="Galactose-binding domain-like"/>
    <property type="match status" value="1"/>
</dbReference>
<evidence type="ECO:0000256" key="5">
    <source>
        <dbReference type="ARBA" id="ARBA00023295"/>
    </source>
</evidence>
<feature type="chain" id="PRO_5028816728" description="beta-N-acetylhexosaminidase" evidence="9">
    <location>
        <begin position="29"/>
        <end position="773"/>
    </location>
</feature>
<evidence type="ECO:0000259" key="13">
    <source>
        <dbReference type="Pfam" id="PF13290"/>
    </source>
</evidence>
<dbReference type="InterPro" id="IPR015882">
    <property type="entry name" value="HEX_bac_N"/>
</dbReference>
<dbReference type="InterPro" id="IPR005084">
    <property type="entry name" value="CBM6"/>
</dbReference>
<evidence type="ECO:0000259" key="10">
    <source>
        <dbReference type="Pfam" id="PF00728"/>
    </source>
</evidence>
<dbReference type="InterPro" id="IPR029018">
    <property type="entry name" value="Hex-like_dom2"/>
</dbReference>